<gene>
    <name evidence="1" type="ORF">X907_1072</name>
</gene>
<name>A0A3T0E8P5_9PROT</name>
<protein>
    <submittedName>
        <fullName evidence="1">Uncharacterized protein</fullName>
    </submittedName>
</protein>
<organism evidence="1 2">
    <name type="scientific">Glycocaulis alkaliphilus</name>
    <dbReference type="NCBI Taxonomy" id="1434191"/>
    <lineage>
        <taxon>Bacteria</taxon>
        <taxon>Pseudomonadati</taxon>
        <taxon>Pseudomonadota</taxon>
        <taxon>Alphaproteobacteria</taxon>
        <taxon>Maricaulales</taxon>
        <taxon>Maricaulaceae</taxon>
        <taxon>Glycocaulis</taxon>
    </lineage>
</organism>
<evidence type="ECO:0000313" key="2">
    <source>
        <dbReference type="Proteomes" id="UP000286954"/>
    </source>
</evidence>
<sequence length="145" mass="15492">MPAAALLGLALAACGGEENTGGSQSEGSATANWAGEDLSFENTRCRAIPGGEQWTITASSDQNSIQVRYWVDNDGSYDTSNASVTLELLGENWRVLERYSAQQLVLDTSTESRASGEVELTPNHNPGVGDIQYPDGNTLRFDMAC</sequence>
<proteinExistence type="predicted"/>
<accession>A0A3T0E8P5</accession>
<keyword evidence="2" id="KW-1185">Reference proteome</keyword>
<dbReference type="Proteomes" id="UP000286954">
    <property type="component" value="Chromosome"/>
</dbReference>
<dbReference type="EMBL" id="CP018911">
    <property type="protein sequence ID" value="AZU03610.1"/>
    <property type="molecule type" value="Genomic_DNA"/>
</dbReference>
<dbReference type="KEGG" id="gak:X907_1072"/>
<reference evidence="1 2" key="1">
    <citation type="submission" date="2016-12" db="EMBL/GenBank/DDBJ databases">
        <title>The genome of dimorphic prosthecate Glycocaulis alkaliphilus 6b-8t, isolated from crude oil dictates its adaptability in petroleum environments.</title>
        <authorList>
            <person name="Wu X.-L."/>
            <person name="Geng S."/>
        </authorList>
    </citation>
    <scope>NUCLEOTIDE SEQUENCE [LARGE SCALE GENOMIC DNA]</scope>
    <source>
        <strain evidence="1 2">6B-8</strain>
    </source>
</reference>
<evidence type="ECO:0000313" key="1">
    <source>
        <dbReference type="EMBL" id="AZU03610.1"/>
    </source>
</evidence>
<dbReference type="AlphaFoldDB" id="A0A3T0E8P5"/>